<keyword evidence="2" id="KW-1185">Reference proteome</keyword>
<reference evidence="1 2" key="1">
    <citation type="submission" date="2019-05" db="EMBL/GenBank/DDBJ databases">
        <title>Another draft genome of Portunus trituberculatus and its Hox gene families provides insights of decapod evolution.</title>
        <authorList>
            <person name="Jeong J.-H."/>
            <person name="Song I."/>
            <person name="Kim S."/>
            <person name="Choi T."/>
            <person name="Kim D."/>
            <person name="Ryu S."/>
            <person name="Kim W."/>
        </authorList>
    </citation>
    <scope>NUCLEOTIDE SEQUENCE [LARGE SCALE GENOMIC DNA]</scope>
    <source>
        <tissue evidence="1">Muscle</tissue>
    </source>
</reference>
<proteinExistence type="predicted"/>
<dbReference type="Proteomes" id="UP000324222">
    <property type="component" value="Unassembled WGS sequence"/>
</dbReference>
<dbReference type="AlphaFoldDB" id="A0A5B7H0A0"/>
<protein>
    <submittedName>
        <fullName evidence="1">Uncharacterized protein</fullName>
    </submittedName>
</protein>
<organism evidence="1 2">
    <name type="scientific">Portunus trituberculatus</name>
    <name type="common">Swimming crab</name>
    <name type="synonym">Neptunus trituberculatus</name>
    <dbReference type="NCBI Taxonomy" id="210409"/>
    <lineage>
        <taxon>Eukaryota</taxon>
        <taxon>Metazoa</taxon>
        <taxon>Ecdysozoa</taxon>
        <taxon>Arthropoda</taxon>
        <taxon>Crustacea</taxon>
        <taxon>Multicrustacea</taxon>
        <taxon>Malacostraca</taxon>
        <taxon>Eumalacostraca</taxon>
        <taxon>Eucarida</taxon>
        <taxon>Decapoda</taxon>
        <taxon>Pleocyemata</taxon>
        <taxon>Brachyura</taxon>
        <taxon>Eubrachyura</taxon>
        <taxon>Portunoidea</taxon>
        <taxon>Portunidae</taxon>
        <taxon>Portuninae</taxon>
        <taxon>Portunus</taxon>
    </lineage>
</organism>
<gene>
    <name evidence="1" type="ORF">E2C01_057417</name>
</gene>
<sequence length="90" mass="10452">MTGLLFGDDLFQATRQIEEAGRLKITKKKEKIRVVARVVGFLVAAIPAVEMRKLHYRRMERAKIKTLEKACGDFNGWMDITDEIRTDLNW</sequence>
<evidence type="ECO:0000313" key="1">
    <source>
        <dbReference type="EMBL" id="MPC63319.1"/>
    </source>
</evidence>
<comment type="caution">
    <text evidence="1">The sequence shown here is derived from an EMBL/GenBank/DDBJ whole genome shotgun (WGS) entry which is preliminary data.</text>
</comment>
<name>A0A5B7H0A0_PORTR</name>
<dbReference type="EMBL" id="VSRR010020662">
    <property type="protein sequence ID" value="MPC63319.1"/>
    <property type="molecule type" value="Genomic_DNA"/>
</dbReference>
<evidence type="ECO:0000313" key="2">
    <source>
        <dbReference type="Proteomes" id="UP000324222"/>
    </source>
</evidence>
<accession>A0A5B7H0A0</accession>